<evidence type="ECO:0000256" key="2">
    <source>
        <dbReference type="RuleBase" id="RU362080"/>
    </source>
</evidence>
<evidence type="ECO:0000256" key="1">
    <source>
        <dbReference type="ARBA" id="ARBA00009981"/>
    </source>
</evidence>
<evidence type="ECO:0000313" key="3">
    <source>
        <dbReference type="EMBL" id="KKU44391.1"/>
    </source>
</evidence>
<comment type="caution">
    <text evidence="3">The sequence shown here is derived from an EMBL/GenBank/DDBJ whole genome shotgun (WGS) entry which is preliminary data.</text>
</comment>
<accession>A0A0G1QHE1</accession>
<protein>
    <recommendedName>
        <fullName evidence="2">Antitoxin</fullName>
    </recommendedName>
</protein>
<dbReference type="Pfam" id="PF02604">
    <property type="entry name" value="PhdYeFM_antitox"/>
    <property type="match status" value="1"/>
</dbReference>
<comment type="similarity">
    <text evidence="1 2">Belongs to the phD/YefM antitoxin family.</text>
</comment>
<dbReference type="EMBL" id="LCMV01000007">
    <property type="protein sequence ID" value="KKU44391.1"/>
    <property type="molecule type" value="Genomic_DNA"/>
</dbReference>
<name>A0A0G1QHE1_9BACT</name>
<dbReference type="NCBIfam" id="TIGR01552">
    <property type="entry name" value="phd_fam"/>
    <property type="match status" value="1"/>
</dbReference>
<evidence type="ECO:0000313" key="4">
    <source>
        <dbReference type="Proteomes" id="UP000034487"/>
    </source>
</evidence>
<comment type="function">
    <text evidence="2">Antitoxin component of a type II toxin-antitoxin (TA) system.</text>
</comment>
<dbReference type="AlphaFoldDB" id="A0A0G1QHE1"/>
<reference evidence="3 4" key="1">
    <citation type="journal article" date="2015" name="Nature">
        <title>rRNA introns, odd ribosomes, and small enigmatic genomes across a large radiation of phyla.</title>
        <authorList>
            <person name="Brown C.T."/>
            <person name="Hug L.A."/>
            <person name="Thomas B.C."/>
            <person name="Sharon I."/>
            <person name="Castelle C.J."/>
            <person name="Singh A."/>
            <person name="Wilkins M.J."/>
            <person name="Williams K.H."/>
            <person name="Banfield J.F."/>
        </authorList>
    </citation>
    <scope>NUCLEOTIDE SEQUENCE [LARGE SCALE GENOMIC DNA]</scope>
</reference>
<dbReference type="Proteomes" id="UP000034487">
    <property type="component" value="Unassembled WGS sequence"/>
</dbReference>
<dbReference type="Gene3D" id="3.40.1620.10">
    <property type="entry name" value="YefM-like domain"/>
    <property type="match status" value="1"/>
</dbReference>
<organism evidence="3 4">
    <name type="scientific">Berkelbacteria bacterium GW2011_GWA2_46_7</name>
    <dbReference type="NCBI Taxonomy" id="1618335"/>
    <lineage>
        <taxon>Bacteria</taxon>
        <taxon>Candidatus Berkelbacteria</taxon>
    </lineage>
</organism>
<sequence>MTKVVNATELRTNYADISKAVRGGQNVTIITKRGRPDLALIDLDYLEDLIESQDKKFQESLRQAVQEKTYLLEEVFSEPA</sequence>
<dbReference type="SUPFAM" id="SSF143120">
    <property type="entry name" value="YefM-like"/>
    <property type="match status" value="1"/>
</dbReference>
<proteinExistence type="inferred from homology"/>
<dbReference type="InterPro" id="IPR036165">
    <property type="entry name" value="YefM-like_sf"/>
</dbReference>
<gene>
    <name evidence="3" type="ORF">UX60_C0007G0015</name>
</gene>
<dbReference type="InterPro" id="IPR006442">
    <property type="entry name" value="Antitoxin_Phd/YefM"/>
</dbReference>